<dbReference type="EMBL" id="BFAA01002356">
    <property type="protein sequence ID" value="GCB73494.1"/>
    <property type="molecule type" value="Genomic_DNA"/>
</dbReference>
<sequence>MGLLSNLARGLVRGADRTAELTSKRGPRSFYRSRGAKPGGIITSSGKFLKIRTMVPEFIVPNLEGFKLKPYVSYKAPRGTEQPLTAKKLFTETVAPQIEKDFQEGNFDLNNLEKYGFEPIQEGKLFQLYPKNYVR</sequence>
<dbReference type="OrthoDB" id="408933at2759"/>
<dbReference type="AlphaFoldDB" id="A0A401PK30"/>
<evidence type="ECO:0000256" key="3">
    <source>
        <dbReference type="ARBA" id="ARBA00022946"/>
    </source>
</evidence>
<dbReference type="Proteomes" id="UP000288216">
    <property type="component" value="Unassembled WGS sequence"/>
</dbReference>
<dbReference type="STRING" id="75743.A0A401PK30"/>
<comment type="subcellular location">
    <subcellularLocation>
        <location evidence="1">Mitochondrion</location>
    </subcellularLocation>
</comment>
<dbReference type="OMA" id="DRMSAWT"/>
<comment type="similarity">
    <text evidence="2">Belongs to the mitochondrion-specific ribosomal protein mL41 family.</text>
</comment>
<evidence type="ECO:0008006" key="9">
    <source>
        <dbReference type="Google" id="ProtNLM"/>
    </source>
</evidence>
<evidence type="ECO:0000256" key="4">
    <source>
        <dbReference type="ARBA" id="ARBA00022980"/>
    </source>
</evidence>
<organism evidence="7 8">
    <name type="scientific">Scyliorhinus torazame</name>
    <name type="common">Cloudy catshark</name>
    <name type="synonym">Catulus torazame</name>
    <dbReference type="NCBI Taxonomy" id="75743"/>
    <lineage>
        <taxon>Eukaryota</taxon>
        <taxon>Metazoa</taxon>
        <taxon>Chordata</taxon>
        <taxon>Craniata</taxon>
        <taxon>Vertebrata</taxon>
        <taxon>Chondrichthyes</taxon>
        <taxon>Elasmobranchii</taxon>
        <taxon>Galeomorphii</taxon>
        <taxon>Galeoidea</taxon>
        <taxon>Carcharhiniformes</taxon>
        <taxon>Scyliorhinidae</taxon>
        <taxon>Scyliorhinus</taxon>
    </lineage>
</organism>
<evidence type="ECO:0000256" key="5">
    <source>
        <dbReference type="ARBA" id="ARBA00023128"/>
    </source>
</evidence>
<protein>
    <recommendedName>
        <fullName evidence="9">39S ribosomal protein L41, mitochondrial</fullName>
    </recommendedName>
</protein>
<keyword evidence="8" id="KW-1185">Reference proteome</keyword>
<gene>
    <name evidence="7" type="ORF">scyTo_0006796</name>
</gene>
<name>A0A401PK30_SCYTO</name>
<evidence type="ECO:0000256" key="2">
    <source>
        <dbReference type="ARBA" id="ARBA00010152"/>
    </source>
</evidence>
<evidence type="ECO:0000313" key="8">
    <source>
        <dbReference type="Proteomes" id="UP000288216"/>
    </source>
</evidence>
<dbReference type="GO" id="GO:0003735">
    <property type="term" value="F:structural constituent of ribosome"/>
    <property type="evidence" value="ECO:0007669"/>
    <property type="project" value="InterPro"/>
</dbReference>
<dbReference type="GO" id="GO:0005762">
    <property type="term" value="C:mitochondrial large ribosomal subunit"/>
    <property type="evidence" value="ECO:0007669"/>
    <property type="project" value="InterPro"/>
</dbReference>
<proteinExistence type="inferred from homology"/>
<reference evidence="7 8" key="1">
    <citation type="journal article" date="2018" name="Nat. Ecol. Evol.">
        <title>Shark genomes provide insights into elasmobranch evolution and the origin of vertebrates.</title>
        <authorList>
            <person name="Hara Y"/>
            <person name="Yamaguchi K"/>
            <person name="Onimaru K"/>
            <person name="Kadota M"/>
            <person name="Koyanagi M"/>
            <person name="Keeley SD"/>
            <person name="Tatsumi K"/>
            <person name="Tanaka K"/>
            <person name="Motone F"/>
            <person name="Kageyama Y"/>
            <person name="Nozu R"/>
            <person name="Adachi N"/>
            <person name="Nishimura O"/>
            <person name="Nakagawa R"/>
            <person name="Tanegashima C"/>
            <person name="Kiyatake I"/>
            <person name="Matsumoto R"/>
            <person name="Murakumo K"/>
            <person name="Nishida K"/>
            <person name="Terakita A"/>
            <person name="Kuratani S"/>
            <person name="Sato K"/>
            <person name="Hyodo S Kuraku.S."/>
        </authorList>
    </citation>
    <scope>NUCLEOTIDE SEQUENCE [LARGE SCALE GENOMIC DNA]</scope>
</reference>
<keyword evidence="6" id="KW-0687">Ribonucleoprotein</keyword>
<dbReference type="Pfam" id="PF09809">
    <property type="entry name" value="MRP-L27"/>
    <property type="match status" value="1"/>
</dbReference>
<dbReference type="PANTHER" id="PTHR21338:SF0">
    <property type="entry name" value="LARGE RIBOSOMAL SUBUNIT PROTEIN ML41"/>
    <property type="match status" value="1"/>
</dbReference>
<dbReference type="PANTHER" id="PTHR21338">
    <property type="entry name" value="MITOCHONDRIAL RIBOSOMAL PROTEIN L41"/>
    <property type="match status" value="1"/>
</dbReference>
<evidence type="ECO:0000256" key="6">
    <source>
        <dbReference type="ARBA" id="ARBA00023274"/>
    </source>
</evidence>
<evidence type="ECO:0000313" key="7">
    <source>
        <dbReference type="EMBL" id="GCB73494.1"/>
    </source>
</evidence>
<comment type="caution">
    <text evidence="7">The sequence shown here is derived from an EMBL/GenBank/DDBJ whole genome shotgun (WGS) entry which is preliminary data.</text>
</comment>
<keyword evidence="4" id="KW-0689">Ribosomal protein</keyword>
<accession>A0A401PK30</accession>
<dbReference type="GO" id="GO:0006412">
    <property type="term" value="P:translation"/>
    <property type="evidence" value="ECO:0007669"/>
    <property type="project" value="TreeGrafter"/>
</dbReference>
<evidence type="ECO:0000256" key="1">
    <source>
        <dbReference type="ARBA" id="ARBA00004173"/>
    </source>
</evidence>
<dbReference type="InterPro" id="IPR019189">
    <property type="entry name" value="Ribosomal_mL41"/>
</dbReference>
<keyword evidence="5" id="KW-0496">Mitochondrion</keyword>
<keyword evidence="3" id="KW-0809">Transit peptide</keyword>